<dbReference type="OrthoDB" id="1898221at2759"/>
<dbReference type="GeneTree" id="ENSGT00940000158284"/>
<dbReference type="Ensembl" id="ENSMMDT00005036536.1">
    <property type="protein sequence ID" value="ENSMMDP00005035757.1"/>
    <property type="gene ID" value="ENSMMDG00005016780.1"/>
</dbReference>
<evidence type="ECO:0000256" key="11">
    <source>
        <dbReference type="ARBA" id="ARBA00048701"/>
    </source>
</evidence>
<evidence type="ECO:0000256" key="16">
    <source>
        <dbReference type="ARBA" id="ARBA00049428"/>
    </source>
</evidence>
<comment type="catalytic activity">
    <reaction evidence="1">
        <text>9-(9Z-hexadecenoyloxy)-octadecanoate + H2O = (9Z)-hexadecenoate + 9-hydroxy-octadecanoate + H(+)</text>
        <dbReference type="Rhea" id="RHEA:52068"/>
        <dbReference type="ChEBI" id="CHEBI:15377"/>
        <dbReference type="ChEBI" id="CHEBI:15378"/>
        <dbReference type="ChEBI" id="CHEBI:32372"/>
        <dbReference type="ChEBI" id="CHEBI:136286"/>
        <dbReference type="ChEBI" id="CHEBI:136309"/>
    </reaction>
    <physiologicalReaction direction="left-to-right" evidence="1">
        <dbReference type="Rhea" id="RHEA:52069"/>
    </physiologicalReaction>
</comment>
<evidence type="ECO:0000313" key="19">
    <source>
        <dbReference type="Proteomes" id="UP000472263"/>
    </source>
</evidence>
<proteinExistence type="inferred from homology"/>
<accession>A0A667Z6A5</accession>
<dbReference type="GO" id="GO:0012505">
    <property type="term" value="C:endomembrane system"/>
    <property type="evidence" value="ECO:0007669"/>
    <property type="project" value="UniProtKB-SubCell"/>
</dbReference>
<evidence type="ECO:0000256" key="2">
    <source>
        <dbReference type="ARBA" id="ARBA00004127"/>
    </source>
</evidence>
<dbReference type="GO" id="GO:0016020">
    <property type="term" value="C:membrane"/>
    <property type="evidence" value="ECO:0007669"/>
    <property type="project" value="InterPro"/>
</dbReference>
<evidence type="ECO:0000256" key="15">
    <source>
        <dbReference type="ARBA" id="ARBA00049322"/>
    </source>
</evidence>
<protein>
    <submittedName>
        <fullName evidence="18">Androgen dependent TFPI regulating protein 1</fullName>
    </submittedName>
</protein>
<comment type="catalytic activity">
    <reaction evidence="15">
        <text>13-(9Z-hexadecenoyloxy)-octadecanoate + H2O = 13-hydroxy-octadecanoate + (9Z)-hexadecenoate + H(+)</text>
        <dbReference type="Rhea" id="RHEA:52076"/>
        <dbReference type="ChEBI" id="CHEBI:15377"/>
        <dbReference type="ChEBI" id="CHEBI:15378"/>
        <dbReference type="ChEBI" id="CHEBI:32372"/>
        <dbReference type="ChEBI" id="CHEBI:136304"/>
        <dbReference type="ChEBI" id="CHEBI:136315"/>
    </reaction>
    <physiologicalReaction direction="left-to-right" evidence="15">
        <dbReference type="Rhea" id="RHEA:52077"/>
    </physiologicalReaction>
</comment>
<feature type="transmembrane region" description="Helical" evidence="17">
    <location>
        <begin position="50"/>
        <end position="75"/>
    </location>
</feature>
<evidence type="ECO:0000313" key="18">
    <source>
        <dbReference type="Ensembl" id="ENSMMDP00005035757.1"/>
    </source>
</evidence>
<organism evidence="18 19">
    <name type="scientific">Myripristis murdjan</name>
    <name type="common">pinecone soldierfish</name>
    <dbReference type="NCBI Taxonomy" id="586833"/>
    <lineage>
        <taxon>Eukaryota</taxon>
        <taxon>Metazoa</taxon>
        <taxon>Chordata</taxon>
        <taxon>Craniata</taxon>
        <taxon>Vertebrata</taxon>
        <taxon>Euteleostomi</taxon>
        <taxon>Actinopterygii</taxon>
        <taxon>Neopterygii</taxon>
        <taxon>Teleostei</taxon>
        <taxon>Neoteleostei</taxon>
        <taxon>Acanthomorphata</taxon>
        <taxon>Holocentriformes</taxon>
        <taxon>Holocentridae</taxon>
        <taxon>Myripristis</taxon>
    </lineage>
</organism>
<feature type="transmembrane region" description="Helical" evidence="17">
    <location>
        <begin position="134"/>
        <end position="153"/>
    </location>
</feature>
<evidence type="ECO:0000256" key="14">
    <source>
        <dbReference type="ARBA" id="ARBA00049296"/>
    </source>
</evidence>
<dbReference type="PANTHER" id="PTHR10989:SF17">
    <property type="entry name" value="ANDROGEN-DEPENDENT TFPI-REGULATING PROTEIN"/>
    <property type="match status" value="1"/>
</dbReference>
<evidence type="ECO:0000256" key="1">
    <source>
        <dbReference type="ARBA" id="ARBA00000923"/>
    </source>
</evidence>
<comment type="catalytic activity">
    <reaction evidence="10">
        <text>12-octadecanoyloxy-octadecanoate + H2O = 12-hydroxyoctadecanoate + octadecanoate + H(+)</text>
        <dbReference type="Rhea" id="RHEA:52080"/>
        <dbReference type="ChEBI" id="CHEBI:15377"/>
        <dbReference type="ChEBI" id="CHEBI:15378"/>
        <dbReference type="ChEBI" id="CHEBI:25629"/>
        <dbReference type="ChEBI" id="CHEBI:84201"/>
        <dbReference type="ChEBI" id="CHEBI:136330"/>
    </reaction>
    <physiologicalReaction direction="left-to-right" evidence="10">
        <dbReference type="Rhea" id="RHEA:52081"/>
    </physiologicalReaction>
</comment>
<comment type="subcellular location">
    <subcellularLocation>
        <location evidence="2">Endomembrane system</location>
        <topology evidence="2">Multi-pass membrane protein</topology>
    </subcellularLocation>
</comment>
<evidence type="ECO:0000256" key="8">
    <source>
        <dbReference type="ARBA" id="ARBA00047427"/>
    </source>
</evidence>
<sequence length="239" mass="27134">MAATMSWGSCLCVHVVIFAWYVFTLSANCSLKSTERHPGAKTYGGRWKYLTFLNLVMQTVFFGLCVLIDIVHLLLPAKALRGRIPSLLVKLRDTIFTVLAFPVGTFVFSSFWSLYAYDRELVYPKFLDDIIPVWLNHALHTIIVPLLFVQMYIQNHKYGSRVRGILGLALFSALYLSWVLWVHHVAGIWVYPIMAKLSPMGLVLFFGAAALSMAPLYLLGEKFNRKIWGSAGPQKKKKK</sequence>
<evidence type="ECO:0000256" key="5">
    <source>
        <dbReference type="ARBA" id="ARBA00022989"/>
    </source>
</evidence>
<dbReference type="AlphaFoldDB" id="A0A667Z6A5"/>
<feature type="transmembrane region" description="Helical" evidence="17">
    <location>
        <begin position="165"/>
        <end position="191"/>
    </location>
</feature>
<evidence type="ECO:0000256" key="7">
    <source>
        <dbReference type="ARBA" id="ARBA00047368"/>
    </source>
</evidence>
<dbReference type="InterPro" id="IPR006838">
    <property type="entry name" value="ADTRP_AIG1"/>
</dbReference>
<gene>
    <name evidence="18" type="primary">adtrp1</name>
</gene>
<keyword evidence="6 17" id="KW-0472">Membrane</keyword>
<comment type="catalytic activity">
    <reaction evidence="9">
        <text>9-hexadecanoyloxy-octadecanoate + H2O = 9-hydroxy-octadecanoate + hexadecanoate + H(+)</text>
        <dbReference type="Rhea" id="RHEA:52052"/>
        <dbReference type="ChEBI" id="CHEBI:7896"/>
        <dbReference type="ChEBI" id="CHEBI:15377"/>
        <dbReference type="ChEBI" id="CHEBI:15378"/>
        <dbReference type="ChEBI" id="CHEBI:83670"/>
        <dbReference type="ChEBI" id="CHEBI:136286"/>
    </reaction>
    <physiologicalReaction direction="left-to-right" evidence="9">
        <dbReference type="Rhea" id="RHEA:52053"/>
    </physiologicalReaction>
</comment>
<comment type="catalytic activity">
    <reaction evidence="12">
        <text>9-(9Z-octadecenoyloxy)-octadecanoate + H2O = 9-hydroxy-octadecanoate + (9Z)-octadecenoate + H(+)</text>
        <dbReference type="Rhea" id="RHEA:52048"/>
        <dbReference type="ChEBI" id="CHEBI:15377"/>
        <dbReference type="ChEBI" id="CHEBI:15378"/>
        <dbReference type="ChEBI" id="CHEBI:30823"/>
        <dbReference type="ChEBI" id="CHEBI:136282"/>
        <dbReference type="ChEBI" id="CHEBI:136286"/>
    </reaction>
    <physiologicalReaction direction="left-to-right" evidence="12">
        <dbReference type="Rhea" id="RHEA:52049"/>
    </physiologicalReaction>
</comment>
<comment type="catalytic activity">
    <reaction evidence="13">
        <text>9-octadecanoyloxy-octadecanoate + H2O = 9-hydroxy-octadecanoate + octadecanoate + H(+)</text>
        <dbReference type="Rhea" id="RHEA:52096"/>
        <dbReference type="ChEBI" id="CHEBI:15377"/>
        <dbReference type="ChEBI" id="CHEBI:15378"/>
        <dbReference type="ChEBI" id="CHEBI:25629"/>
        <dbReference type="ChEBI" id="CHEBI:136286"/>
        <dbReference type="ChEBI" id="CHEBI:136373"/>
    </reaction>
    <physiologicalReaction direction="left-to-right" evidence="13">
        <dbReference type="Rhea" id="RHEA:52097"/>
    </physiologicalReaction>
</comment>
<dbReference type="InParanoid" id="A0A667Z6A5"/>
<reference evidence="18" key="3">
    <citation type="submission" date="2025-09" db="UniProtKB">
        <authorList>
            <consortium name="Ensembl"/>
        </authorList>
    </citation>
    <scope>IDENTIFICATION</scope>
</reference>
<evidence type="ECO:0000256" key="9">
    <source>
        <dbReference type="ARBA" id="ARBA00047863"/>
    </source>
</evidence>
<evidence type="ECO:0000256" key="6">
    <source>
        <dbReference type="ARBA" id="ARBA00023136"/>
    </source>
</evidence>
<comment type="catalytic activity">
    <reaction evidence="14">
        <text>13-(9Z-octadecenoyloxy)-octadecanoate + H2O = 13-hydroxy-octadecanoate + (9Z)-octadecenoate + H(+)</text>
        <dbReference type="Rhea" id="RHEA:52064"/>
        <dbReference type="ChEBI" id="CHEBI:15377"/>
        <dbReference type="ChEBI" id="CHEBI:15378"/>
        <dbReference type="ChEBI" id="CHEBI:30823"/>
        <dbReference type="ChEBI" id="CHEBI:136303"/>
        <dbReference type="ChEBI" id="CHEBI:136304"/>
    </reaction>
    <physiologicalReaction direction="left-to-right" evidence="14">
        <dbReference type="Rhea" id="RHEA:52065"/>
    </physiologicalReaction>
</comment>
<comment type="catalytic activity">
    <reaction evidence="11">
        <text>12-(9Z-octadecenoyloxy)-octadecanoate + H2O = 12-hydroxyoctadecanoate + (9Z)-octadecenoate + H(+)</text>
        <dbReference type="Rhea" id="RHEA:52060"/>
        <dbReference type="ChEBI" id="CHEBI:15377"/>
        <dbReference type="ChEBI" id="CHEBI:15378"/>
        <dbReference type="ChEBI" id="CHEBI:30823"/>
        <dbReference type="ChEBI" id="CHEBI:84201"/>
        <dbReference type="ChEBI" id="CHEBI:136302"/>
    </reaction>
    <physiologicalReaction direction="left-to-right" evidence="11">
        <dbReference type="Rhea" id="RHEA:52061"/>
    </physiologicalReaction>
</comment>
<name>A0A667Z6A5_9TELE</name>
<keyword evidence="4 17" id="KW-0812">Transmembrane</keyword>
<evidence type="ECO:0000256" key="17">
    <source>
        <dbReference type="SAM" id="Phobius"/>
    </source>
</evidence>
<comment type="catalytic activity">
    <reaction evidence="7">
        <text>12-hexadecanoyloxy-octadecanoate + H2O = 12-hydroxyoctadecanoate + hexadecanoate + H(+)</text>
        <dbReference type="Rhea" id="RHEA:52056"/>
        <dbReference type="ChEBI" id="CHEBI:7896"/>
        <dbReference type="ChEBI" id="CHEBI:15377"/>
        <dbReference type="ChEBI" id="CHEBI:15378"/>
        <dbReference type="ChEBI" id="CHEBI:83677"/>
        <dbReference type="ChEBI" id="CHEBI:84201"/>
    </reaction>
    <physiologicalReaction direction="left-to-right" evidence="7">
        <dbReference type="Rhea" id="RHEA:52057"/>
    </physiologicalReaction>
</comment>
<keyword evidence="19" id="KW-1185">Reference proteome</keyword>
<comment type="catalytic activity">
    <reaction evidence="16">
        <text>12-(9Z-hexadecenoyloxy)-octadecanoate + H2O = 12-hydroxyoctadecanoate + (9Z)-hexadecenoate + H(+)</text>
        <dbReference type="Rhea" id="RHEA:52072"/>
        <dbReference type="ChEBI" id="CHEBI:15377"/>
        <dbReference type="ChEBI" id="CHEBI:15378"/>
        <dbReference type="ChEBI" id="CHEBI:32372"/>
        <dbReference type="ChEBI" id="CHEBI:84201"/>
        <dbReference type="ChEBI" id="CHEBI:136312"/>
    </reaction>
    <physiologicalReaction direction="left-to-right" evidence="16">
        <dbReference type="Rhea" id="RHEA:52073"/>
    </physiologicalReaction>
</comment>
<keyword evidence="5 17" id="KW-1133">Transmembrane helix</keyword>
<feature type="transmembrane region" description="Helical" evidence="17">
    <location>
        <begin position="95"/>
        <end position="114"/>
    </location>
</feature>
<dbReference type="Proteomes" id="UP000472263">
    <property type="component" value="Chromosome 7"/>
</dbReference>
<dbReference type="PANTHER" id="PTHR10989">
    <property type="entry name" value="ANDROGEN-INDUCED PROTEIN 1-RELATED"/>
    <property type="match status" value="1"/>
</dbReference>
<reference evidence="18" key="1">
    <citation type="submission" date="2019-06" db="EMBL/GenBank/DDBJ databases">
        <authorList>
            <consortium name="Wellcome Sanger Institute Data Sharing"/>
        </authorList>
    </citation>
    <scope>NUCLEOTIDE SEQUENCE [LARGE SCALE GENOMIC DNA]</scope>
</reference>
<evidence type="ECO:0000256" key="12">
    <source>
        <dbReference type="ARBA" id="ARBA00048800"/>
    </source>
</evidence>
<evidence type="ECO:0000256" key="10">
    <source>
        <dbReference type="ARBA" id="ARBA00048680"/>
    </source>
</evidence>
<comment type="similarity">
    <text evidence="3">Belongs to the AIG1 family.</text>
</comment>
<comment type="catalytic activity">
    <reaction evidence="8">
        <text>13-octadecanoyloxy-octadecanoate + H2O = 13-hydroxy-octadecanoate + octadecanoate + H(+)</text>
        <dbReference type="Rhea" id="RHEA:52084"/>
        <dbReference type="ChEBI" id="CHEBI:15377"/>
        <dbReference type="ChEBI" id="CHEBI:15378"/>
        <dbReference type="ChEBI" id="CHEBI:25629"/>
        <dbReference type="ChEBI" id="CHEBI:136304"/>
        <dbReference type="ChEBI" id="CHEBI:136335"/>
    </reaction>
    <physiologicalReaction direction="left-to-right" evidence="8">
        <dbReference type="Rhea" id="RHEA:52085"/>
    </physiologicalReaction>
</comment>
<dbReference type="Pfam" id="PF04750">
    <property type="entry name" value="Far-17a_AIG1"/>
    <property type="match status" value="1"/>
</dbReference>
<evidence type="ECO:0000256" key="3">
    <source>
        <dbReference type="ARBA" id="ARBA00009300"/>
    </source>
</evidence>
<evidence type="ECO:0000256" key="4">
    <source>
        <dbReference type="ARBA" id="ARBA00022692"/>
    </source>
</evidence>
<evidence type="ECO:0000256" key="13">
    <source>
        <dbReference type="ARBA" id="ARBA00049221"/>
    </source>
</evidence>
<feature type="transmembrane region" description="Helical" evidence="17">
    <location>
        <begin position="197"/>
        <end position="219"/>
    </location>
</feature>
<reference evidence="18" key="2">
    <citation type="submission" date="2025-08" db="UniProtKB">
        <authorList>
            <consortium name="Ensembl"/>
        </authorList>
    </citation>
    <scope>IDENTIFICATION</scope>
</reference>